<accession>A0A1E3U6I5</accession>
<keyword evidence="4" id="KW-0067">ATP-binding</keyword>
<dbReference type="EC" id="2.7.7.108" evidence="5"/>
<gene>
    <name evidence="9" type="ORF">BEI59_33805</name>
</gene>
<dbReference type="SUPFAM" id="SSF140931">
    <property type="entry name" value="Fic-like"/>
    <property type="match status" value="1"/>
</dbReference>
<dbReference type="Pfam" id="PF02661">
    <property type="entry name" value="Fic"/>
    <property type="match status" value="1"/>
</dbReference>
<dbReference type="PANTHER" id="PTHR39560">
    <property type="entry name" value="PROTEIN ADENYLYLTRANSFERASE FIC-RELATED"/>
    <property type="match status" value="1"/>
</dbReference>
<evidence type="ECO:0000256" key="6">
    <source>
        <dbReference type="ARBA" id="ARBA00047939"/>
    </source>
</evidence>
<name>A0A1E3U6I5_9FIRM</name>
<dbReference type="InterPro" id="IPR003812">
    <property type="entry name" value="Fido"/>
</dbReference>
<feature type="domain" description="Fido" evidence="8">
    <location>
        <begin position="50"/>
        <end position="190"/>
    </location>
</feature>
<dbReference type="Proteomes" id="UP000094271">
    <property type="component" value="Unassembled WGS sequence"/>
</dbReference>
<sequence>MSDRIYCYPDSDVLMNKLNIHDAEKFQEAERKLTMLRLIDLLDRPVVGKFDFKHLQTIHKYIFQDIYPWAGKVRSVDIAKSNMFCKVQFIETQADEIFGKLKNDCYLEGLPKEKFAKKAAYYFSEINALHPFREGNGRTQREFIRQLAYQSGYILHFSAISEQEMVQASIDSFVCNYKKMEALFIKIIKER</sequence>
<evidence type="ECO:0000256" key="3">
    <source>
        <dbReference type="ARBA" id="ARBA00022741"/>
    </source>
</evidence>
<keyword evidence="1" id="KW-0808">Transferase</keyword>
<dbReference type="GO" id="GO:0005524">
    <property type="term" value="F:ATP binding"/>
    <property type="evidence" value="ECO:0007669"/>
    <property type="project" value="UniProtKB-KW"/>
</dbReference>
<dbReference type="GO" id="GO:0051302">
    <property type="term" value="P:regulation of cell division"/>
    <property type="evidence" value="ECO:0007669"/>
    <property type="project" value="TreeGrafter"/>
</dbReference>
<evidence type="ECO:0000313" key="9">
    <source>
        <dbReference type="EMBL" id="ODR38463.1"/>
    </source>
</evidence>
<keyword evidence="3" id="KW-0547">Nucleotide-binding</keyword>
<dbReference type="PANTHER" id="PTHR39560:SF1">
    <property type="entry name" value="PROTEIN ADENYLYLTRANSFERASE FIC-RELATED"/>
    <property type="match status" value="1"/>
</dbReference>
<evidence type="ECO:0000256" key="7">
    <source>
        <dbReference type="ARBA" id="ARBA00048696"/>
    </source>
</evidence>
<keyword evidence="2" id="KW-0548">Nucleotidyltransferase</keyword>
<comment type="caution">
    <text evidence="9">The sequence shown here is derived from an EMBL/GenBank/DDBJ whole genome shotgun (WGS) entry which is preliminary data.</text>
</comment>
<dbReference type="InterPro" id="IPR036597">
    <property type="entry name" value="Fido-like_dom_sf"/>
</dbReference>
<dbReference type="EMBL" id="MEHA01000045">
    <property type="protein sequence ID" value="ODR38463.1"/>
    <property type="molecule type" value="Genomic_DNA"/>
</dbReference>
<proteinExistence type="predicted"/>
<comment type="catalytic activity">
    <reaction evidence="7">
        <text>L-tyrosyl-[protein] + ATP = O-(5'-adenylyl)-L-tyrosyl-[protein] + diphosphate</text>
        <dbReference type="Rhea" id="RHEA:54288"/>
        <dbReference type="Rhea" id="RHEA-COMP:10136"/>
        <dbReference type="Rhea" id="RHEA-COMP:13846"/>
        <dbReference type="ChEBI" id="CHEBI:30616"/>
        <dbReference type="ChEBI" id="CHEBI:33019"/>
        <dbReference type="ChEBI" id="CHEBI:46858"/>
        <dbReference type="ChEBI" id="CHEBI:83624"/>
        <dbReference type="EC" id="2.7.7.108"/>
    </reaction>
</comment>
<evidence type="ECO:0000259" key="8">
    <source>
        <dbReference type="PROSITE" id="PS51459"/>
    </source>
</evidence>
<evidence type="ECO:0000256" key="2">
    <source>
        <dbReference type="ARBA" id="ARBA00022695"/>
    </source>
</evidence>
<protein>
    <recommendedName>
        <fullName evidence="5">protein adenylyltransferase</fullName>
        <ecNumber evidence="5">2.7.7.108</ecNumber>
    </recommendedName>
</protein>
<dbReference type="AlphaFoldDB" id="A0A1E3U6I5"/>
<dbReference type="PROSITE" id="PS51459">
    <property type="entry name" value="FIDO"/>
    <property type="match status" value="1"/>
</dbReference>
<evidence type="ECO:0000256" key="4">
    <source>
        <dbReference type="ARBA" id="ARBA00022840"/>
    </source>
</evidence>
<dbReference type="OrthoDB" id="9813719at2"/>
<comment type="catalytic activity">
    <reaction evidence="6">
        <text>L-threonyl-[protein] + ATP = 3-O-(5'-adenylyl)-L-threonyl-[protein] + diphosphate</text>
        <dbReference type="Rhea" id="RHEA:54292"/>
        <dbReference type="Rhea" id="RHEA-COMP:11060"/>
        <dbReference type="Rhea" id="RHEA-COMP:13847"/>
        <dbReference type="ChEBI" id="CHEBI:30013"/>
        <dbReference type="ChEBI" id="CHEBI:30616"/>
        <dbReference type="ChEBI" id="CHEBI:33019"/>
        <dbReference type="ChEBI" id="CHEBI:138113"/>
        <dbReference type="EC" id="2.7.7.108"/>
    </reaction>
</comment>
<dbReference type="RefSeq" id="WP_069432421.1">
    <property type="nucleotide sequence ID" value="NZ_MEHA01000045.1"/>
</dbReference>
<reference evidence="9 10" key="1">
    <citation type="submission" date="2016-08" db="EMBL/GenBank/DDBJ databases">
        <authorList>
            <person name="Seilhamer J.J."/>
        </authorList>
    </citation>
    <scope>NUCLEOTIDE SEQUENCE [LARGE SCALE GENOMIC DNA]</scope>
    <source>
        <strain evidence="9 10">NML150140-1</strain>
    </source>
</reference>
<dbReference type="Gene3D" id="1.10.3290.10">
    <property type="entry name" value="Fido-like domain"/>
    <property type="match status" value="1"/>
</dbReference>
<evidence type="ECO:0000256" key="5">
    <source>
        <dbReference type="ARBA" id="ARBA00034531"/>
    </source>
</evidence>
<evidence type="ECO:0000313" key="10">
    <source>
        <dbReference type="Proteomes" id="UP000094271"/>
    </source>
</evidence>
<evidence type="ECO:0000256" key="1">
    <source>
        <dbReference type="ARBA" id="ARBA00022679"/>
    </source>
</evidence>
<dbReference type="GO" id="GO:0070733">
    <property type="term" value="F:AMPylase activity"/>
    <property type="evidence" value="ECO:0007669"/>
    <property type="project" value="UniProtKB-EC"/>
</dbReference>
<organism evidence="9 10">
    <name type="scientific">Eisenbergiella tayi</name>
    <dbReference type="NCBI Taxonomy" id="1432052"/>
    <lineage>
        <taxon>Bacteria</taxon>
        <taxon>Bacillati</taxon>
        <taxon>Bacillota</taxon>
        <taxon>Clostridia</taxon>
        <taxon>Lachnospirales</taxon>
        <taxon>Lachnospiraceae</taxon>
        <taxon>Eisenbergiella</taxon>
    </lineage>
</organism>